<dbReference type="Proteomes" id="UP000076744">
    <property type="component" value="Unassembled WGS sequence"/>
</dbReference>
<comment type="caution">
    <text evidence="1">The sequence shown here is derived from an EMBL/GenBank/DDBJ whole genome shotgun (WGS) entry which is preliminary data.</text>
</comment>
<accession>A0A166Z9V5</accession>
<keyword evidence="2" id="KW-1185">Reference proteome</keyword>
<reference evidence="1 2" key="1">
    <citation type="journal article" date="2016" name="Genome Biol. Evol.">
        <title>Divergent and convergent evolution of fungal pathogenicity.</title>
        <authorList>
            <person name="Shang Y."/>
            <person name="Xiao G."/>
            <person name="Zheng P."/>
            <person name="Cen K."/>
            <person name="Zhan S."/>
            <person name="Wang C."/>
        </authorList>
    </citation>
    <scope>NUCLEOTIDE SEQUENCE [LARGE SCALE GENOMIC DNA]</scope>
    <source>
        <strain evidence="1 2">ARSEF 2679</strain>
    </source>
</reference>
<evidence type="ECO:0000313" key="1">
    <source>
        <dbReference type="EMBL" id="OAA37700.1"/>
    </source>
</evidence>
<dbReference type="RefSeq" id="XP_018699303.1">
    <property type="nucleotide sequence ID" value="XM_018853506.1"/>
</dbReference>
<gene>
    <name evidence="1" type="ORF">ISF_09907</name>
</gene>
<proteinExistence type="predicted"/>
<organism evidence="1 2">
    <name type="scientific">Cordyceps fumosorosea (strain ARSEF 2679)</name>
    <name type="common">Isaria fumosorosea</name>
    <dbReference type="NCBI Taxonomy" id="1081104"/>
    <lineage>
        <taxon>Eukaryota</taxon>
        <taxon>Fungi</taxon>
        <taxon>Dikarya</taxon>
        <taxon>Ascomycota</taxon>
        <taxon>Pezizomycotina</taxon>
        <taxon>Sordariomycetes</taxon>
        <taxon>Hypocreomycetidae</taxon>
        <taxon>Hypocreales</taxon>
        <taxon>Cordycipitaceae</taxon>
        <taxon>Cordyceps</taxon>
    </lineage>
</organism>
<protein>
    <submittedName>
        <fullName evidence="1">Uncharacterized protein</fullName>
    </submittedName>
</protein>
<dbReference type="OrthoDB" id="4177740at2759"/>
<dbReference type="STRING" id="1081104.A0A166Z9V5"/>
<dbReference type="AlphaFoldDB" id="A0A166Z9V5"/>
<dbReference type="GeneID" id="30026199"/>
<name>A0A166Z9V5_CORFA</name>
<sequence>MPCSTPAISTENITDADKLQYAATEKVHIAKLIQREALDAIKVPIVEKDALDYLSISLGTELDVGRADALPSDVSKNVFRPCDWPLDVLEYETRSARGYWRDLDHKAQDPAILLQFARMRNVWYEQCLYSLRRLVPKLWDVYRTNQTLVPPPSLPPAALEPMQHHHEYY</sequence>
<evidence type="ECO:0000313" key="2">
    <source>
        <dbReference type="Proteomes" id="UP000076744"/>
    </source>
</evidence>
<dbReference type="EMBL" id="AZHB01000097">
    <property type="protein sequence ID" value="OAA37700.1"/>
    <property type="molecule type" value="Genomic_DNA"/>
</dbReference>